<dbReference type="InterPro" id="IPR049639">
    <property type="entry name" value="RstR"/>
</dbReference>
<dbReference type="EMBL" id="JAEUGD010000040">
    <property type="protein sequence ID" value="MBL6446760.1"/>
    <property type="molecule type" value="Genomic_DNA"/>
</dbReference>
<dbReference type="PANTHER" id="PTHR46558">
    <property type="entry name" value="TRACRIPTIONAL REGULATORY PROTEIN-RELATED-RELATED"/>
    <property type="match status" value="1"/>
</dbReference>
<protein>
    <submittedName>
        <fullName evidence="3">Helix-turn-helix transcriptional regulator</fullName>
    </submittedName>
</protein>
<dbReference type="Proteomes" id="UP000614216">
    <property type="component" value="Unassembled WGS sequence"/>
</dbReference>
<evidence type="ECO:0000256" key="1">
    <source>
        <dbReference type="ARBA" id="ARBA00023125"/>
    </source>
</evidence>
<dbReference type="AlphaFoldDB" id="A0A937FYL3"/>
<evidence type="ECO:0000313" key="4">
    <source>
        <dbReference type="Proteomes" id="UP000614216"/>
    </source>
</evidence>
<organism evidence="3 4">
    <name type="scientific">Fulvivirga marina</name>
    <dbReference type="NCBI Taxonomy" id="2494733"/>
    <lineage>
        <taxon>Bacteria</taxon>
        <taxon>Pseudomonadati</taxon>
        <taxon>Bacteroidota</taxon>
        <taxon>Cytophagia</taxon>
        <taxon>Cytophagales</taxon>
        <taxon>Fulvivirgaceae</taxon>
        <taxon>Fulvivirga</taxon>
    </lineage>
</organism>
<keyword evidence="4" id="KW-1185">Reference proteome</keyword>
<dbReference type="SMART" id="SM00530">
    <property type="entry name" value="HTH_XRE"/>
    <property type="match status" value="1"/>
</dbReference>
<dbReference type="RefSeq" id="WP_202856305.1">
    <property type="nucleotide sequence ID" value="NZ_JAEUGD010000040.1"/>
</dbReference>
<dbReference type="Pfam" id="PF01381">
    <property type="entry name" value="HTH_3"/>
    <property type="match status" value="1"/>
</dbReference>
<dbReference type="NCBIfam" id="NF041951">
    <property type="entry name" value="phage_RstR"/>
    <property type="match status" value="1"/>
</dbReference>
<dbReference type="CDD" id="cd00093">
    <property type="entry name" value="HTH_XRE"/>
    <property type="match status" value="1"/>
</dbReference>
<reference evidence="3" key="1">
    <citation type="submission" date="2021-01" db="EMBL/GenBank/DDBJ databases">
        <title>Fulvivirga kasyanovii gen. nov., sp nov., a novel member of the phylum Bacteroidetes isolated from seawater in a mussel farm.</title>
        <authorList>
            <person name="Zhao L.-H."/>
            <person name="Wang Z.-J."/>
        </authorList>
    </citation>
    <scope>NUCLEOTIDE SEQUENCE</scope>
    <source>
        <strain evidence="3">29W222</strain>
    </source>
</reference>
<sequence>MSSLGDRIKQLRKEMGMSQSELADRVGISYAQIGRYETKDAQPPAKTLTAIADALGVSPDFLIYGSSSEKAKTKLSDPELINQFKAIEEMDEEDRNVIKKLIDAFITKKHIQRLAQ</sequence>
<dbReference type="Gene3D" id="1.10.260.40">
    <property type="entry name" value="lambda repressor-like DNA-binding domains"/>
    <property type="match status" value="1"/>
</dbReference>
<evidence type="ECO:0000313" key="3">
    <source>
        <dbReference type="EMBL" id="MBL6446760.1"/>
    </source>
</evidence>
<dbReference type="SUPFAM" id="SSF47413">
    <property type="entry name" value="lambda repressor-like DNA-binding domains"/>
    <property type="match status" value="1"/>
</dbReference>
<dbReference type="GO" id="GO:0003677">
    <property type="term" value="F:DNA binding"/>
    <property type="evidence" value="ECO:0007669"/>
    <property type="project" value="UniProtKB-KW"/>
</dbReference>
<dbReference type="PROSITE" id="PS50943">
    <property type="entry name" value="HTH_CROC1"/>
    <property type="match status" value="1"/>
</dbReference>
<comment type="caution">
    <text evidence="3">The sequence shown here is derived from an EMBL/GenBank/DDBJ whole genome shotgun (WGS) entry which is preliminary data.</text>
</comment>
<feature type="domain" description="HTH cro/C1-type" evidence="2">
    <location>
        <begin position="8"/>
        <end position="62"/>
    </location>
</feature>
<proteinExistence type="predicted"/>
<evidence type="ECO:0000259" key="2">
    <source>
        <dbReference type="PROSITE" id="PS50943"/>
    </source>
</evidence>
<accession>A0A937FYL3</accession>
<keyword evidence="1" id="KW-0238">DNA-binding</keyword>
<gene>
    <name evidence="3" type="ORF">JMN32_10585</name>
</gene>
<dbReference type="InterPro" id="IPR001387">
    <property type="entry name" value="Cro/C1-type_HTH"/>
</dbReference>
<dbReference type="InterPro" id="IPR010982">
    <property type="entry name" value="Lambda_DNA-bd_dom_sf"/>
</dbReference>
<dbReference type="PANTHER" id="PTHR46558:SF11">
    <property type="entry name" value="HTH-TYPE TRANSCRIPTIONAL REGULATOR XRE"/>
    <property type="match status" value="1"/>
</dbReference>
<name>A0A937FYL3_9BACT</name>